<feature type="disulfide bond" evidence="9">
    <location>
        <begin position="27"/>
        <end position="42"/>
    </location>
</feature>
<dbReference type="InterPro" id="IPR051221">
    <property type="entry name" value="LDLR-related"/>
</dbReference>
<gene>
    <name evidence="11" type="ORF">J0S82_007230</name>
</gene>
<evidence type="ECO:0000313" key="11">
    <source>
        <dbReference type="EMBL" id="KAG8515938.1"/>
    </source>
</evidence>
<keyword evidence="12" id="KW-1185">Reference proteome</keyword>
<dbReference type="EMBL" id="JAGFMF010011694">
    <property type="protein sequence ID" value="KAG8515938.1"/>
    <property type="molecule type" value="Genomic_DNA"/>
</dbReference>
<dbReference type="CDD" id="cd06263">
    <property type="entry name" value="MAM"/>
    <property type="match status" value="1"/>
</dbReference>
<evidence type="ECO:0000313" key="12">
    <source>
        <dbReference type="Proteomes" id="UP000700334"/>
    </source>
</evidence>
<feature type="disulfide bond" evidence="9">
    <location>
        <begin position="268"/>
        <end position="280"/>
    </location>
</feature>
<dbReference type="SUPFAM" id="SSF57424">
    <property type="entry name" value="LDL receptor-like module"/>
    <property type="match status" value="4"/>
</dbReference>
<dbReference type="Proteomes" id="UP000700334">
    <property type="component" value="Unassembled WGS sequence"/>
</dbReference>
<accession>A0A8J6A8K9</accession>
<dbReference type="InterPro" id="IPR036055">
    <property type="entry name" value="LDL_receptor-like_sf"/>
</dbReference>
<feature type="disulfide bond" evidence="9">
    <location>
        <begin position="287"/>
        <end position="302"/>
    </location>
</feature>
<dbReference type="PROSITE" id="PS01209">
    <property type="entry name" value="LDLRA_1"/>
    <property type="match status" value="3"/>
</dbReference>
<dbReference type="PRINTS" id="PR00261">
    <property type="entry name" value="LDLRECEPTOR"/>
</dbReference>
<dbReference type="PANTHER" id="PTHR22722">
    <property type="entry name" value="LOW-DENSITY LIPOPROTEIN RECEPTOR-RELATED PROTEIN 2-RELATED"/>
    <property type="match status" value="1"/>
</dbReference>
<feature type="disulfide bond" evidence="9">
    <location>
        <begin position="15"/>
        <end position="33"/>
    </location>
</feature>
<dbReference type="Pfam" id="PF00057">
    <property type="entry name" value="Ldl_recept_a"/>
    <property type="match status" value="3"/>
</dbReference>
<organism evidence="11 12">
    <name type="scientific">Galemys pyrenaicus</name>
    <name type="common">Iberian desman</name>
    <name type="synonym">Pyrenean desman</name>
    <dbReference type="NCBI Taxonomy" id="202257"/>
    <lineage>
        <taxon>Eukaryota</taxon>
        <taxon>Metazoa</taxon>
        <taxon>Chordata</taxon>
        <taxon>Craniata</taxon>
        <taxon>Vertebrata</taxon>
        <taxon>Euteleostomi</taxon>
        <taxon>Mammalia</taxon>
        <taxon>Eutheria</taxon>
        <taxon>Laurasiatheria</taxon>
        <taxon>Eulipotyphla</taxon>
        <taxon>Talpidae</taxon>
        <taxon>Galemys</taxon>
    </lineage>
</organism>
<dbReference type="PROSITE" id="PS50060">
    <property type="entry name" value="MAM_2"/>
    <property type="match status" value="1"/>
</dbReference>
<dbReference type="InterPro" id="IPR002172">
    <property type="entry name" value="LDrepeatLR_classA_rpt"/>
</dbReference>
<feature type="domain" description="MAM" evidence="10">
    <location>
        <begin position="50"/>
        <end position="213"/>
    </location>
</feature>
<keyword evidence="4" id="KW-1133">Transmembrane helix</keyword>
<evidence type="ECO:0000256" key="3">
    <source>
        <dbReference type="ARBA" id="ARBA00022737"/>
    </source>
</evidence>
<comment type="subcellular location">
    <subcellularLocation>
        <location evidence="1">Membrane</location>
        <topology evidence="1">Single-pass membrane protein</topology>
    </subcellularLocation>
</comment>
<dbReference type="PRINTS" id="PR00020">
    <property type="entry name" value="MAMDOMAIN"/>
</dbReference>
<dbReference type="InterPro" id="IPR000998">
    <property type="entry name" value="MAM_dom"/>
</dbReference>
<sequence>GGTSEICPEATDFLCHNKRCVASHLVCDYKPDCSDGSDETNCDQYTSIIGSCNFETTFENWTTACSLTQDSQDDLDWAIGSRTEKLSPDSDHTPGSGQHFLFVNSSGSKEGYTARIMTSQYFPASLGICSVRFWFYVVDPRSEGILKVYTIEESGLNILVWSVIGNKRTGWMYGHVTLSSNSPFKVAFEADLGGNEDIFIALDDISFTPECVFGGPVTIQPSPCETEQFSCIYTPQCVPLSRKCNGQEDCTDGSDEVGCPLIPPPQLCDEMEFQCSPNECVPSLLLCDGVPDCHFNEDESSCSNESCSDGALLCSSSNSCISVHQRCDGLSDCMDFQLDESSCSVSSRLLQKWWDLHSGEKWSYV</sequence>
<evidence type="ECO:0000256" key="6">
    <source>
        <dbReference type="ARBA" id="ARBA00023157"/>
    </source>
</evidence>
<reference evidence="11" key="1">
    <citation type="journal article" date="2021" name="Evol. Appl.">
        <title>The genome of the Pyrenean desman and the effects of bottlenecks and inbreeding on the genomic landscape of an endangered species.</title>
        <authorList>
            <person name="Escoda L."/>
            <person name="Castresana J."/>
        </authorList>
    </citation>
    <scope>NUCLEOTIDE SEQUENCE</scope>
    <source>
        <strain evidence="11">IBE-C5619</strain>
    </source>
</reference>
<feature type="disulfide bond" evidence="9">
    <location>
        <begin position="275"/>
        <end position="293"/>
    </location>
</feature>
<evidence type="ECO:0000256" key="1">
    <source>
        <dbReference type="ARBA" id="ARBA00004167"/>
    </source>
</evidence>
<evidence type="ECO:0000256" key="8">
    <source>
        <dbReference type="ARBA" id="ARBA00023180"/>
    </source>
</evidence>
<dbReference type="SMART" id="SM00192">
    <property type="entry name" value="LDLa"/>
    <property type="match status" value="4"/>
</dbReference>
<feature type="non-terminal residue" evidence="11">
    <location>
        <position position="365"/>
    </location>
</feature>
<feature type="non-terminal residue" evidence="11">
    <location>
        <position position="1"/>
    </location>
</feature>
<evidence type="ECO:0000256" key="9">
    <source>
        <dbReference type="PROSITE-ProRule" id="PRU00124"/>
    </source>
</evidence>
<dbReference type="PROSITE" id="PS50068">
    <property type="entry name" value="LDLRA_2"/>
    <property type="match status" value="4"/>
</dbReference>
<comment type="caution">
    <text evidence="11">The sequence shown here is derived from an EMBL/GenBank/DDBJ whole genome shotgun (WGS) entry which is preliminary data.</text>
</comment>
<dbReference type="FunFam" id="4.10.400.10:FF:000186">
    <property type="entry name" value="MAM and LDL-receptor class A domain-containing protein 1"/>
    <property type="match status" value="1"/>
</dbReference>
<dbReference type="Gene3D" id="2.60.120.200">
    <property type="match status" value="1"/>
</dbReference>
<keyword evidence="8" id="KW-0325">Glycoprotein</keyword>
<dbReference type="FunFam" id="4.10.400.10:FF:000067">
    <property type="entry name" value="Serine peptidase inhibitor, Kunitz type 1"/>
    <property type="match status" value="1"/>
</dbReference>
<dbReference type="SMART" id="SM00137">
    <property type="entry name" value="MAM"/>
    <property type="match status" value="1"/>
</dbReference>
<keyword evidence="3" id="KW-0677">Repeat</keyword>
<dbReference type="OrthoDB" id="412155at2759"/>
<feature type="disulfide bond" evidence="9">
    <location>
        <begin position="244"/>
        <end position="259"/>
    </location>
</feature>
<dbReference type="Gene3D" id="4.10.400.10">
    <property type="entry name" value="Low-density Lipoprotein Receptor"/>
    <property type="match status" value="4"/>
</dbReference>
<keyword evidence="5" id="KW-0472">Membrane</keyword>
<dbReference type="GO" id="GO:0043235">
    <property type="term" value="C:receptor complex"/>
    <property type="evidence" value="ECO:0007669"/>
    <property type="project" value="TreeGrafter"/>
</dbReference>
<dbReference type="GO" id="GO:0005886">
    <property type="term" value="C:plasma membrane"/>
    <property type="evidence" value="ECO:0007669"/>
    <property type="project" value="TreeGrafter"/>
</dbReference>
<evidence type="ECO:0000259" key="10">
    <source>
        <dbReference type="PROSITE" id="PS50060"/>
    </source>
</evidence>
<dbReference type="PANTHER" id="PTHR22722:SF5">
    <property type="entry name" value="LOW-DENSITY LIPOPROTEIN RECEPTOR-RELATED PROTEIN 1B"/>
    <property type="match status" value="1"/>
</dbReference>
<evidence type="ECO:0000256" key="4">
    <source>
        <dbReference type="ARBA" id="ARBA00022989"/>
    </source>
</evidence>
<dbReference type="GO" id="GO:0005041">
    <property type="term" value="F:low-density lipoprotein particle receptor activity"/>
    <property type="evidence" value="ECO:0007669"/>
    <property type="project" value="TreeGrafter"/>
</dbReference>
<comment type="caution">
    <text evidence="9">Lacks conserved residue(s) required for the propagation of feature annotation.</text>
</comment>
<dbReference type="SUPFAM" id="SSF49899">
    <property type="entry name" value="Concanavalin A-like lectins/glucanases"/>
    <property type="match status" value="1"/>
</dbReference>
<keyword evidence="7" id="KW-0675">Receptor</keyword>
<dbReference type="InterPro" id="IPR013320">
    <property type="entry name" value="ConA-like_dom_sf"/>
</dbReference>
<evidence type="ECO:0000256" key="2">
    <source>
        <dbReference type="ARBA" id="ARBA00022692"/>
    </source>
</evidence>
<keyword evidence="2" id="KW-0812">Transmembrane</keyword>
<dbReference type="CDD" id="cd00112">
    <property type="entry name" value="LDLa"/>
    <property type="match status" value="3"/>
</dbReference>
<proteinExistence type="predicted"/>
<evidence type="ECO:0000256" key="5">
    <source>
        <dbReference type="ARBA" id="ARBA00023136"/>
    </source>
</evidence>
<name>A0A8J6A8K9_GALPY</name>
<dbReference type="InterPro" id="IPR023415">
    <property type="entry name" value="LDLR_class-A_CS"/>
</dbReference>
<evidence type="ECO:0000256" key="7">
    <source>
        <dbReference type="ARBA" id="ARBA00023170"/>
    </source>
</evidence>
<protein>
    <submittedName>
        <fullName evidence="11">MAM and LDL-receptor class A domain-containing protein 1</fullName>
    </submittedName>
</protein>
<keyword evidence="6 9" id="KW-1015">Disulfide bond</keyword>
<dbReference type="AlphaFoldDB" id="A0A8J6A8K9"/>
<dbReference type="Pfam" id="PF00629">
    <property type="entry name" value="MAM"/>
    <property type="match status" value="1"/>
</dbReference>